<evidence type="ECO:0000256" key="6">
    <source>
        <dbReference type="ARBA" id="ARBA00022989"/>
    </source>
</evidence>
<protein>
    <submittedName>
        <fullName evidence="9">Efflux pump membrane transporter BepE</fullName>
    </submittedName>
</protein>
<evidence type="ECO:0000256" key="2">
    <source>
        <dbReference type="ARBA" id="ARBA00022448"/>
    </source>
</evidence>
<feature type="transmembrane region" description="Helical" evidence="8">
    <location>
        <begin position="935"/>
        <end position="956"/>
    </location>
</feature>
<dbReference type="Gene3D" id="1.20.1640.10">
    <property type="entry name" value="Multidrug efflux transporter AcrB transmembrane domain"/>
    <property type="match status" value="2"/>
</dbReference>
<keyword evidence="2" id="KW-0813">Transport</keyword>
<evidence type="ECO:0000256" key="4">
    <source>
        <dbReference type="ARBA" id="ARBA00022519"/>
    </source>
</evidence>
<feature type="transmembrane region" description="Helical" evidence="8">
    <location>
        <begin position="369"/>
        <end position="393"/>
    </location>
</feature>
<dbReference type="EMBL" id="AODQ01000103">
    <property type="protein sequence ID" value="EMR01595.1"/>
    <property type="molecule type" value="Genomic_DNA"/>
</dbReference>
<feature type="transmembrane region" description="Helical" evidence="8">
    <location>
        <begin position="837"/>
        <end position="856"/>
    </location>
</feature>
<dbReference type="PANTHER" id="PTHR32063:SF28">
    <property type="entry name" value="BLR2861 PROTEIN"/>
    <property type="match status" value="1"/>
</dbReference>
<feature type="transmembrane region" description="Helical" evidence="8">
    <location>
        <begin position="343"/>
        <end position="363"/>
    </location>
</feature>
<dbReference type="FunFam" id="3.30.70.1430:FF:000001">
    <property type="entry name" value="Efflux pump membrane transporter"/>
    <property type="match status" value="1"/>
</dbReference>
<dbReference type="Gene3D" id="3.30.70.1440">
    <property type="entry name" value="Multidrug efflux transporter AcrB pore domain"/>
    <property type="match status" value="1"/>
</dbReference>
<feature type="transmembrane region" description="Helical" evidence="8">
    <location>
        <begin position="320"/>
        <end position="336"/>
    </location>
</feature>
<name>M7NII2_9BACT</name>
<dbReference type="InterPro" id="IPR027463">
    <property type="entry name" value="AcrB_DN_DC_subdom"/>
</dbReference>
<dbReference type="eggNOG" id="COG0841">
    <property type="taxonomic scope" value="Bacteria"/>
</dbReference>
<feature type="transmembrane region" description="Helical" evidence="8">
    <location>
        <begin position="446"/>
        <end position="473"/>
    </location>
</feature>
<feature type="transmembrane region" description="Helical" evidence="8">
    <location>
        <begin position="968"/>
        <end position="992"/>
    </location>
</feature>
<dbReference type="SUPFAM" id="SSF82714">
    <property type="entry name" value="Multidrug efflux transporter AcrB TolC docking domain, DN and DC subdomains"/>
    <property type="match status" value="2"/>
</dbReference>
<evidence type="ECO:0000313" key="9">
    <source>
        <dbReference type="EMBL" id="EMR01595.1"/>
    </source>
</evidence>
<dbReference type="Proteomes" id="UP000011910">
    <property type="component" value="Unassembled WGS sequence"/>
</dbReference>
<dbReference type="Gene3D" id="3.30.70.1320">
    <property type="entry name" value="Multidrug efflux transporter AcrB pore domain like"/>
    <property type="match status" value="1"/>
</dbReference>
<reference evidence="9 10" key="1">
    <citation type="journal article" date="2013" name="Genome Announc.">
        <title>Draft Genome Sequence of Cesiribacter andamanensis Strain AMV16T, Isolated from a Soil Sample from a Mud Volcano in the Andaman Islands, India.</title>
        <authorList>
            <person name="Shivaji S."/>
            <person name="Ara S."/>
            <person name="Begum Z."/>
            <person name="Srinivas T.N."/>
            <person name="Singh A."/>
            <person name="Kumar Pinnaka A."/>
        </authorList>
    </citation>
    <scope>NUCLEOTIDE SEQUENCE [LARGE SCALE GENOMIC DNA]</scope>
    <source>
        <strain evidence="9 10">AMV16</strain>
    </source>
</reference>
<comment type="subcellular location">
    <subcellularLocation>
        <location evidence="1">Cell inner membrane</location>
        <topology evidence="1">Multi-pass membrane protein</topology>
    </subcellularLocation>
</comment>
<evidence type="ECO:0000256" key="3">
    <source>
        <dbReference type="ARBA" id="ARBA00022475"/>
    </source>
</evidence>
<gene>
    <name evidence="9" type="primary">bepE_2</name>
    <name evidence="9" type="ORF">ADICEAN_03273</name>
</gene>
<evidence type="ECO:0000256" key="1">
    <source>
        <dbReference type="ARBA" id="ARBA00004429"/>
    </source>
</evidence>
<dbReference type="PATRIC" id="fig|1279009.4.peg.3322"/>
<dbReference type="GO" id="GO:0005886">
    <property type="term" value="C:plasma membrane"/>
    <property type="evidence" value="ECO:0007669"/>
    <property type="project" value="UniProtKB-SubCell"/>
</dbReference>
<dbReference type="SUPFAM" id="SSF82693">
    <property type="entry name" value="Multidrug efflux transporter AcrB pore domain, PN1, PN2, PC1 and PC2 subdomains"/>
    <property type="match status" value="3"/>
</dbReference>
<feature type="transmembrane region" description="Helical" evidence="8">
    <location>
        <begin position="889"/>
        <end position="914"/>
    </location>
</feature>
<dbReference type="InterPro" id="IPR001036">
    <property type="entry name" value="Acrflvin-R"/>
</dbReference>
<keyword evidence="5 8" id="KW-0812">Transmembrane</keyword>
<dbReference type="GO" id="GO:0042910">
    <property type="term" value="F:xenobiotic transmembrane transporter activity"/>
    <property type="evidence" value="ECO:0007669"/>
    <property type="project" value="TreeGrafter"/>
</dbReference>
<keyword evidence="10" id="KW-1185">Reference proteome</keyword>
<evidence type="ECO:0000256" key="7">
    <source>
        <dbReference type="ARBA" id="ARBA00023136"/>
    </source>
</evidence>
<feature type="transmembrane region" description="Helical" evidence="8">
    <location>
        <begin position="863"/>
        <end position="883"/>
    </location>
</feature>
<dbReference type="PRINTS" id="PR00702">
    <property type="entry name" value="ACRIFLAVINRP"/>
</dbReference>
<dbReference type="Gene3D" id="3.30.70.1430">
    <property type="entry name" value="Multidrug efflux transporter AcrB pore domain"/>
    <property type="match status" value="2"/>
</dbReference>
<dbReference type="FunFam" id="1.20.1640.10:FF:000001">
    <property type="entry name" value="Efflux pump membrane transporter"/>
    <property type="match status" value="1"/>
</dbReference>
<dbReference type="STRING" id="1279009.ADICEAN_03273"/>
<comment type="caution">
    <text evidence="9">The sequence shown here is derived from an EMBL/GenBank/DDBJ whole genome shotgun (WGS) entry which is preliminary data.</text>
</comment>
<dbReference type="PANTHER" id="PTHR32063">
    <property type="match status" value="1"/>
</dbReference>
<keyword evidence="6 8" id="KW-1133">Transmembrane helix</keyword>
<organism evidence="9 10">
    <name type="scientific">Cesiribacter andamanensis AMV16</name>
    <dbReference type="NCBI Taxonomy" id="1279009"/>
    <lineage>
        <taxon>Bacteria</taxon>
        <taxon>Pseudomonadati</taxon>
        <taxon>Bacteroidota</taxon>
        <taxon>Cytophagia</taxon>
        <taxon>Cytophagales</taxon>
        <taxon>Cesiribacteraceae</taxon>
        <taxon>Cesiribacter</taxon>
    </lineage>
</organism>
<sequence>MSIVILIFGGIGFSFLGVREYPSVDPPIITVSTNYVGANADIIESQITEPLEESINGIAGIKSLTSVSRDGRSTITVEFELGVDLEAAANDVRDKVSRAQSQLPPDTDPPIVSKADADSSPIVFLNLKSDNRSLLELSDIANTLFKERFQTIPGVSEVRIWGEKRYSMRLWMDPARLAAYSLTPLDVLNAVGRDNVELPSGRVEGRNTELTVRTLGRLNTPDEYNKLILKESGDVIVRFEDVGRAELFPENERTVLKRDGIPMVGVVLVPQPGTNNIEIAEEFYKRLETLKRDVPEDIELGIGFDTTEYILDSIEEVKQTIFLAFGLVVLIIFSFLRDWRTTIIPVVTIPIALIGTFFIMYLMGFSINVLTLLGIVLAIGLVVDDTIVVLENIYTKIEEGVNPREASLKGASEIFFAVISTTVALVAVFLPVVFLEGLTGRLFREFGIVVAGAVVISSFVALSLTPMLCANILKRRKRYNWFYRKSEPFFIWINKGYNRSLEAFMDKKWLAFPIMAASIGIIWLFFATLPTELAPMEDRNGFRINATAQEGATFEYMDHYIDRLIALIQEEVPEANSLITVTSPGFGASSSVNTGFVRARLVNPDERQRSQQQIVDDITPLIARQTGARGFVSQEQTIGDRRGGLPVQYVIQAPNLDKLKEKLPEFMEAANGHPAFSFVDLNLKFNKPELKIEIDRDKARSLGVSVRDIAQTLQLGLSGSRFGYFIMNGKQYQVIGQVEAEDRNAPTDLRSLYVRSGNGQLIQMDNLVSVSEQSTPPQLFRYNRYVSATVSANLNPGYTLGEGIEAMDEIKEEVLDDSFATTLAGASAEFQESSNSLLFAFLFALVLIYLVLSAQFESFRDPLIIMFTVPLALVGALFSLWYFNETLNIFSQIGIIMLIGLVTKNGILIVEFASQRKAEGLSLREAIVDAAGSRFRPILMTSLSTILGILPIALALGAGSESRVSMGIAVIGGLIFATGLTLYIIPALYMYITSNKAREVRA</sequence>
<keyword evidence="3" id="KW-1003">Cell membrane</keyword>
<evidence type="ECO:0000256" key="8">
    <source>
        <dbReference type="SAM" id="Phobius"/>
    </source>
</evidence>
<proteinExistence type="predicted"/>
<dbReference type="SUPFAM" id="SSF82866">
    <property type="entry name" value="Multidrug efflux transporter AcrB transmembrane domain"/>
    <property type="match status" value="2"/>
</dbReference>
<dbReference type="AlphaFoldDB" id="M7NII2"/>
<accession>M7NII2</accession>
<dbReference type="Gene3D" id="3.30.2090.10">
    <property type="entry name" value="Multidrug efflux transporter AcrB TolC docking domain, DN and DC subdomains"/>
    <property type="match status" value="2"/>
</dbReference>
<evidence type="ECO:0000313" key="10">
    <source>
        <dbReference type="Proteomes" id="UP000011910"/>
    </source>
</evidence>
<evidence type="ECO:0000256" key="5">
    <source>
        <dbReference type="ARBA" id="ARBA00022692"/>
    </source>
</evidence>
<keyword evidence="7 8" id="KW-0472">Membrane</keyword>
<feature type="transmembrane region" description="Helical" evidence="8">
    <location>
        <begin position="509"/>
        <end position="529"/>
    </location>
</feature>
<feature type="transmembrane region" description="Helical" evidence="8">
    <location>
        <begin position="414"/>
        <end position="434"/>
    </location>
</feature>
<dbReference type="Pfam" id="PF00873">
    <property type="entry name" value="ACR_tran"/>
    <property type="match status" value="1"/>
</dbReference>
<keyword evidence="4" id="KW-0997">Cell inner membrane</keyword>